<keyword evidence="1" id="KW-0812">Transmembrane</keyword>
<dbReference type="EMBL" id="MU853359">
    <property type="protein sequence ID" value="KAK4109000.1"/>
    <property type="molecule type" value="Genomic_DNA"/>
</dbReference>
<dbReference type="GeneID" id="89940125"/>
<reference evidence="2" key="1">
    <citation type="journal article" date="2023" name="Mol. Phylogenet. Evol.">
        <title>Genome-scale phylogeny and comparative genomics of the fungal order Sordariales.</title>
        <authorList>
            <person name="Hensen N."/>
            <person name="Bonometti L."/>
            <person name="Westerberg I."/>
            <person name="Brannstrom I.O."/>
            <person name="Guillou S."/>
            <person name="Cros-Aarteil S."/>
            <person name="Calhoun S."/>
            <person name="Haridas S."/>
            <person name="Kuo A."/>
            <person name="Mondo S."/>
            <person name="Pangilinan J."/>
            <person name="Riley R."/>
            <person name="LaButti K."/>
            <person name="Andreopoulos B."/>
            <person name="Lipzen A."/>
            <person name="Chen C."/>
            <person name="Yan M."/>
            <person name="Daum C."/>
            <person name="Ng V."/>
            <person name="Clum A."/>
            <person name="Steindorff A."/>
            <person name="Ohm R.A."/>
            <person name="Martin F."/>
            <person name="Silar P."/>
            <person name="Natvig D.O."/>
            <person name="Lalanne C."/>
            <person name="Gautier V."/>
            <person name="Ament-Velasquez S.L."/>
            <person name="Kruys A."/>
            <person name="Hutchinson M.I."/>
            <person name="Powell A.J."/>
            <person name="Barry K."/>
            <person name="Miller A.N."/>
            <person name="Grigoriev I.V."/>
            <person name="Debuchy R."/>
            <person name="Gladieux P."/>
            <person name="Hiltunen Thoren M."/>
            <person name="Johannesson H."/>
        </authorList>
    </citation>
    <scope>NUCLEOTIDE SEQUENCE</scope>
    <source>
        <strain evidence="2">CBS 508.74</strain>
    </source>
</reference>
<organism evidence="2 3">
    <name type="scientific">Canariomyces notabilis</name>
    <dbReference type="NCBI Taxonomy" id="2074819"/>
    <lineage>
        <taxon>Eukaryota</taxon>
        <taxon>Fungi</taxon>
        <taxon>Dikarya</taxon>
        <taxon>Ascomycota</taxon>
        <taxon>Pezizomycotina</taxon>
        <taxon>Sordariomycetes</taxon>
        <taxon>Sordariomycetidae</taxon>
        <taxon>Sordariales</taxon>
        <taxon>Chaetomiaceae</taxon>
        <taxon>Canariomyces</taxon>
    </lineage>
</organism>
<protein>
    <submittedName>
        <fullName evidence="2">Uncharacterized protein</fullName>
    </submittedName>
</protein>
<dbReference type="Proteomes" id="UP001302812">
    <property type="component" value="Unassembled WGS sequence"/>
</dbReference>
<feature type="transmembrane region" description="Helical" evidence="1">
    <location>
        <begin position="95"/>
        <end position="116"/>
    </location>
</feature>
<evidence type="ECO:0000313" key="2">
    <source>
        <dbReference type="EMBL" id="KAK4109000.1"/>
    </source>
</evidence>
<proteinExistence type="predicted"/>
<dbReference type="RefSeq" id="XP_064666570.1">
    <property type="nucleotide sequence ID" value="XM_064816000.1"/>
</dbReference>
<dbReference type="AlphaFoldDB" id="A0AAN6T8D2"/>
<evidence type="ECO:0000256" key="1">
    <source>
        <dbReference type="SAM" id="Phobius"/>
    </source>
</evidence>
<evidence type="ECO:0000313" key="3">
    <source>
        <dbReference type="Proteomes" id="UP001302812"/>
    </source>
</evidence>
<keyword evidence="3" id="KW-1185">Reference proteome</keyword>
<keyword evidence="1" id="KW-1133">Transmembrane helix</keyword>
<name>A0AAN6T8D2_9PEZI</name>
<gene>
    <name evidence="2" type="ORF">N656DRAFT_783665</name>
</gene>
<accession>A0AAN6T8D2</accession>
<reference evidence="2" key="2">
    <citation type="submission" date="2023-05" db="EMBL/GenBank/DDBJ databases">
        <authorList>
            <consortium name="Lawrence Berkeley National Laboratory"/>
            <person name="Steindorff A."/>
            <person name="Hensen N."/>
            <person name="Bonometti L."/>
            <person name="Westerberg I."/>
            <person name="Brannstrom I.O."/>
            <person name="Guillou S."/>
            <person name="Cros-Aarteil S."/>
            <person name="Calhoun S."/>
            <person name="Haridas S."/>
            <person name="Kuo A."/>
            <person name="Mondo S."/>
            <person name="Pangilinan J."/>
            <person name="Riley R."/>
            <person name="Labutti K."/>
            <person name="Andreopoulos B."/>
            <person name="Lipzen A."/>
            <person name="Chen C."/>
            <person name="Yanf M."/>
            <person name="Daum C."/>
            <person name="Ng V."/>
            <person name="Clum A."/>
            <person name="Ohm R."/>
            <person name="Martin F."/>
            <person name="Silar P."/>
            <person name="Natvig D."/>
            <person name="Lalanne C."/>
            <person name="Gautier V."/>
            <person name="Ament-Velasquez S.L."/>
            <person name="Kruys A."/>
            <person name="Hutchinson M.I."/>
            <person name="Powell A.J."/>
            <person name="Barry K."/>
            <person name="Miller A.N."/>
            <person name="Grigoriev I.V."/>
            <person name="Debuchy R."/>
            <person name="Gladieux P."/>
            <person name="Thoren M.H."/>
            <person name="Johannesson H."/>
        </authorList>
    </citation>
    <scope>NUCLEOTIDE SEQUENCE</scope>
    <source>
        <strain evidence="2">CBS 508.74</strain>
    </source>
</reference>
<comment type="caution">
    <text evidence="2">The sequence shown here is derived from an EMBL/GenBank/DDBJ whole genome shotgun (WGS) entry which is preliminary data.</text>
</comment>
<keyword evidence="1" id="KW-0472">Membrane</keyword>
<feature type="transmembrane region" description="Helical" evidence="1">
    <location>
        <begin position="63"/>
        <end position="83"/>
    </location>
</feature>
<sequence>MPTFHIFDPVVALRAAPLVSSTCTLLYAWDQDFFLGLLNRPENHRARSRALLPPYFRTFFRRGVGFVVGCLAVTTWSSVANLYVRRPALHARQSFWWYVAGAALSSGHLLFVPVIAPSIKAIWDADAGKPETAEGTNGAGIDANAALDEWLVINKIRSLTVDLAAWVTCVVAVTRTLEA</sequence>